<protein>
    <submittedName>
        <fullName evidence="1">Uncharacterized protein</fullName>
    </submittedName>
</protein>
<dbReference type="OrthoDB" id="9180614at2"/>
<keyword evidence="2" id="KW-1185">Reference proteome</keyword>
<evidence type="ECO:0000313" key="1">
    <source>
        <dbReference type="EMBL" id="OEY86834.1"/>
    </source>
</evidence>
<evidence type="ECO:0000313" key="2">
    <source>
        <dbReference type="Proteomes" id="UP000175679"/>
    </source>
</evidence>
<dbReference type="Proteomes" id="UP000175679">
    <property type="component" value="Unassembled WGS sequence"/>
</dbReference>
<accession>A0A1E7QKU7</accession>
<dbReference type="EMBL" id="MJMG01000004">
    <property type="protein sequence ID" value="OEY86834.1"/>
    <property type="molecule type" value="Genomic_DNA"/>
</dbReference>
<sequence>MEKVSKSYVVSTHDFRIRKQEKFLPKNSIKHADSGYQGWQELQSKVIIPYKRYRKKPLTPDKWVQLRL</sequence>
<proteinExistence type="predicted"/>
<organism evidence="1 2">
    <name type="scientific">Wolbachia pipientis</name>
    <dbReference type="NCBI Taxonomy" id="955"/>
    <lineage>
        <taxon>Bacteria</taxon>
        <taxon>Pseudomonadati</taxon>
        <taxon>Pseudomonadota</taxon>
        <taxon>Alphaproteobacteria</taxon>
        <taxon>Rickettsiales</taxon>
        <taxon>Anaplasmataceae</taxon>
        <taxon>Wolbachieae</taxon>
        <taxon>Wolbachia</taxon>
    </lineage>
</organism>
<reference evidence="1 2" key="1">
    <citation type="submission" date="2016-09" db="EMBL/GenBank/DDBJ databases">
        <title>Genomic evidence for plant-parasitic nematodes as the earliest Wolbachia hosts.</title>
        <authorList>
            <person name="Brown A.M."/>
            <person name="Wasala S.K."/>
            <person name="Howe D.K."/>
            <person name="Peetz A.B."/>
            <person name="Zasada I.A."/>
            <person name="Denver D.R."/>
        </authorList>
    </citation>
    <scope>NUCLEOTIDE SEQUENCE [LARGE SCALE GENOMIC DNA]</scope>
    <source>
        <strain evidence="2">wPpe</strain>
    </source>
</reference>
<comment type="caution">
    <text evidence="1">The sequence shown here is derived from an EMBL/GenBank/DDBJ whole genome shotgun (WGS) entry which is preliminary data.</text>
</comment>
<name>A0A1E7QKU7_WOLPI</name>
<gene>
    <name evidence="1" type="ORF">BIY23_04760</name>
</gene>
<dbReference type="AlphaFoldDB" id="A0A1E7QKU7"/>